<evidence type="ECO:0000313" key="3">
    <source>
        <dbReference type="Proteomes" id="UP000648663"/>
    </source>
</evidence>
<dbReference type="Proteomes" id="UP000648663">
    <property type="component" value="Unassembled WGS sequence"/>
</dbReference>
<evidence type="ECO:0000313" key="2">
    <source>
        <dbReference type="EMBL" id="GGL65281.1"/>
    </source>
</evidence>
<dbReference type="EMBL" id="BMMI01000004">
    <property type="protein sequence ID" value="GGL65281.1"/>
    <property type="molecule type" value="Genomic_DNA"/>
</dbReference>
<name>A0ABQ2FY73_9ACTN</name>
<proteinExistence type="predicted"/>
<accession>A0ABQ2FY73</accession>
<reference evidence="3" key="1">
    <citation type="journal article" date="2019" name="Int. J. Syst. Evol. Microbiol.">
        <title>The Global Catalogue of Microorganisms (GCM) 10K type strain sequencing project: providing services to taxonomists for standard genome sequencing and annotation.</title>
        <authorList>
            <consortium name="The Broad Institute Genomics Platform"/>
            <consortium name="The Broad Institute Genome Sequencing Center for Infectious Disease"/>
            <person name="Wu L."/>
            <person name="Ma J."/>
        </authorList>
    </citation>
    <scope>NUCLEOTIDE SEQUENCE [LARGE SCALE GENOMIC DNA]</scope>
    <source>
        <strain evidence="3">CGMCC 4.5581</strain>
    </source>
</reference>
<sequence>MRLDLGLEELAEGEELLLLVVGQQRLETEEVGGQEQIGHGGSAFSLVVVDVLPPMLRPIACTSHRGCPSSPAPARRVTAERAFPARGAR</sequence>
<organism evidence="2 3">
    <name type="scientific">Modestobacter marinus</name>
    <dbReference type="NCBI Taxonomy" id="477641"/>
    <lineage>
        <taxon>Bacteria</taxon>
        <taxon>Bacillati</taxon>
        <taxon>Actinomycetota</taxon>
        <taxon>Actinomycetes</taxon>
        <taxon>Geodermatophilales</taxon>
        <taxon>Geodermatophilaceae</taxon>
        <taxon>Modestobacter</taxon>
    </lineage>
</organism>
<gene>
    <name evidence="2" type="ORF">GCM10011589_21760</name>
</gene>
<comment type="caution">
    <text evidence="2">The sequence shown here is derived from an EMBL/GenBank/DDBJ whole genome shotgun (WGS) entry which is preliminary data.</text>
</comment>
<keyword evidence="3" id="KW-1185">Reference proteome</keyword>
<feature type="region of interest" description="Disordered" evidence="1">
    <location>
        <begin position="64"/>
        <end position="89"/>
    </location>
</feature>
<evidence type="ECO:0000256" key="1">
    <source>
        <dbReference type="SAM" id="MobiDB-lite"/>
    </source>
</evidence>
<protein>
    <submittedName>
        <fullName evidence="2">Uncharacterized protein</fullName>
    </submittedName>
</protein>